<name>A0A9Q0UDW4_9ROSI</name>
<dbReference type="EMBL" id="JAPFFM010000012">
    <property type="protein sequence ID" value="KAJ6728226.1"/>
    <property type="molecule type" value="Genomic_DNA"/>
</dbReference>
<evidence type="ECO:0000313" key="3">
    <source>
        <dbReference type="Proteomes" id="UP001151752"/>
    </source>
</evidence>
<evidence type="ECO:0000256" key="1">
    <source>
        <dbReference type="SAM" id="MobiDB-lite"/>
    </source>
</evidence>
<feature type="compositionally biased region" description="Gly residues" evidence="1">
    <location>
        <begin position="27"/>
        <end position="49"/>
    </location>
</feature>
<organism evidence="2 3">
    <name type="scientific">Salix koriyanagi</name>
    <dbReference type="NCBI Taxonomy" id="2511006"/>
    <lineage>
        <taxon>Eukaryota</taxon>
        <taxon>Viridiplantae</taxon>
        <taxon>Streptophyta</taxon>
        <taxon>Embryophyta</taxon>
        <taxon>Tracheophyta</taxon>
        <taxon>Spermatophyta</taxon>
        <taxon>Magnoliopsida</taxon>
        <taxon>eudicotyledons</taxon>
        <taxon>Gunneridae</taxon>
        <taxon>Pentapetalae</taxon>
        <taxon>rosids</taxon>
        <taxon>fabids</taxon>
        <taxon>Malpighiales</taxon>
        <taxon>Salicaceae</taxon>
        <taxon>Saliceae</taxon>
        <taxon>Salix</taxon>
    </lineage>
</organism>
<dbReference type="Proteomes" id="UP001151752">
    <property type="component" value="Chromosome 11"/>
</dbReference>
<gene>
    <name evidence="2" type="ORF">OIU74_006306</name>
</gene>
<feature type="region of interest" description="Disordered" evidence="1">
    <location>
        <begin position="27"/>
        <end position="57"/>
    </location>
</feature>
<proteinExistence type="predicted"/>
<sequence>MIAVKDTCNLSKLYGLGNGGSCGRLGEGWGSGGSGGRPGEGWGSGGSGSRPGQARRGMGEWRKWLQARRGLGWIPLAKVALYTRKATQKQG</sequence>
<keyword evidence="3" id="KW-1185">Reference proteome</keyword>
<evidence type="ECO:0000313" key="2">
    <source>
        <dbReference type="EMBL" id="KAJ6728226.1"/>
    </source>
</evidence>
<dbReference type="AlphaFoldDB" id="A0A9Q0UDW4"/>
<comment type="caution">
    <text evidence="2">The sequence shown here is derived from an EMBL/GenBank/DDBJ whole genome shotgun (WGS) entry which is preliminary data.</text>
</comment>
<reference evidence="2" key="1">
    <citation type="submission" date="2022-11" db="EMBL/GenBank/DDBJ databases">
        <authorList>
            <person name="Hyden B.L."/>
            <person name="Feng K."/>
            <person name="Yates T."/>
            <person name="Jawdy S."/>
            <person name="Smart L.B."/>
            <person name="Muchero W."/>
        </authorList>
    </citation>
    <scope>NUCLEOTIDE SEQUENCE</scope>
    <source>
        <tissue evidence="2">Shoot tip</tissue>
    </source>
</reference>
<protein>
    <submittedName>
        <fullName evidence="2">Uncharacterized protein</fullName>
    </submittedName>
</protein>
<reference evidence="2" key="2">
    <citation type="journal article" date="2023" name="Int. J. Mol. Sci.">
        <title>De Novo Assembly and Annotation of 11 Diverse Shrub Willow (Salix) Genomes Reveals Novel Gene Organization in Sex-Linked Regions.</title>
        <authorList>
            <person name="Hyden B."/>
            <person name="Feng K."/>
            <person name="Yates T.B."/>
            <person name="Jawdy S."/>
            <person name="Cereghino C."/>
            <person name="Smart L.B."/>
            <person name="Muchero W."/>
        </authorList>
    </citation>
    <scope>NUCLEOTIDE SEQUENCE</scope>
    <source>
        <tissue evidence="2">Shoot tip</tissue>
    </source>
</reference>
<accession>A0A9Q0UDW4</accession>